<gene>
    <name evidence="12" type="ORF">BDZ90DRAFT_232296</name>
</gene>
<keyword evidence="4" id="KW-0813">Transport</keyword>
<dbReference type="GO" id="GO:0044804">
    <property type="term" value="P:nucleophagy"/>
    <property type="evidence" value="ECO:0007669"/>
    <property type="project" value="TreeGrafter"/>
</dbReference>
<evidence type="ECO:0000256" key="5">
    <source>
        <dbReference type="ARBA" id="ARBA00022490"/>
    </source>
</evidence>
<dbReference type="Pfam" id="PF03987">
    <property type="entry name" value="Autophagy_act_C"/>
    <property type="match status" value="1"/>
</dbReference>
<dbReference type="Proteomes" id="UP000245884">
    <property type="component" value="Unassembled WGS sequence"/>
</dbReference>
<evidence type="ECO:0000313" key="12">
    <source>
        <dbReference type="EMBL" id="PWN27311.1"/>
    </source>
</evidence>
<dbReference type="GO" id="GO:0019776">
    <property type="term" value="F:Atg8-family ligase activity"/>
    <property type="evidence" value="ECO:0007669"/>
    <property type="project" value="TreeGrafter"/>
</dbReference>
<dbReference type="GO" id="GO:0005829">
    <property type="term" value="C:cytosol"/>
    <property type="evidence" value="ECO:0007669"/>
    <property type="project" value="TreeGrafter"/>
</dbReference>
<comment type="similarity">
    <text evidence="2">Belongs to the ATG3 family.</text>
</comment>
<feature type="region of interest" description="Disordered" evidence="11">
    <location>
        <begin position="175"/>
        <end position="234"/>
    </location>
</feature>
<evidence type="ECO:0000256" key="10">
    <source>
        <dbReference type="ARBA" id="ARBA00033139"/>
    </source>
</evidence>
<feature type="region of interest" description="Disordered" evidence="11">
    <location>
        <begin position="149"/>
        <end position="168"/>
    </location>
</feature>
<proteinExistence type="inferred from homology"/>
<keyword evidence="5" id="KW-0963">Cytoplasm</keyword>
<evidence type="ECO:0000256" key="6">
    <source>
        <dbReference type="ARBA" id="ARBA00022786"/>
    </source>
</evidence>
<accession>A0A316USK2</accession>
<dbReference type="STRING" id="1569628.A0A316USK2"/>
<dbReference type="GO" id="GO:0015031">
    <property type="term" value="P:protein transport"/>
    <property type="evidence" value="ECO:0007669"/>
    <property type="project" value="UniProtKB-KW"/>
</dbReference>
<evidence type="ECO:0000256" key="11">
    <source>
        <dbReference type="SAM" id="MobiDB-lite"/>
    </source>
</evidence>
<evidence type="ECO:0000256" key="8">
    <source>
        <dbReference type="ARBA" id="ARBA00023006"/>
    </source>
</evidence>
<organism evidence="12 13">
    <name type="scientific">Jaminaea rosea</name>
    <dbReference type="NCBI Taxonomy" id="1569628"/>
    <lineage>
        <taxon>Eukaryota</taxon>
        <taxon>Fungi</taxon>
        <taxon>Dikarya</taxon>
        <taxon>Basidiomycota</taxon>
        <taxon>Ustilaginomycotina</taxon>
        <taxon>Exobasidiomycetes</taxon>
        <taxon>Microstromatales</taxon>
        <taxon>Microstromatales incertae sedis</taxon>
        <taxon>Jaminaea</taxon>
    </lineage>
</organism>
<sequence length="430" mass="46310">MNAIQTHFWAVRDYLAPVLRESKFKEHGRITPDEFVAAGDFLAYKFPTWSWSSGDASKTRDFLPKDKQYLVSKGVPCLRRVSQMERAALGTKRKGAASSSTAQTDERLLSFAEGKDGIDVTGAGGEDDWLATHLDDEGQGASNAEVGEIEDMPDAPPEADSLTAGQEDDLASRIAGTSLGDDDDDRDDGGEVGDIPDMDDEDEEAMAGAGVVEHEDPSALAPPPKAAPTTSAGGSNILSVRTYDCLISYDKYYQTPRMWLVGYDEHGSPLKPAQIFEDISSDYAQKTVTIEPFPHSATLNTASVHPCKHASVMRKVIERMDASVKEEQKRLRTKQQQGGEGEEASVDDAAAPTSSTKKKKWGLGGAMKKVANRSTSSAAVATSDSSDSPGDATTSLVEVEGLRVDQYLLVFLKFMASIVPAIEIDATQSF</sequence>
<evidence type="ECO:0000256" key="7">
    <source>
        <dbReference type="ARBA" id="ARBA00022927"/>
    </source>
</evidence>
<dbReference type="GeneID" id="37028022"/>
<dbReference type="OrthoDB" id="1584384at2759"/>
<keyword evidence="7" id="KW-0653">Protein transport</keyword>
<comment type="subcellular location">
    <subcellularLocation>
        <location evidence="1">Cytoplasm</location>
    </subcellularLocation>
</comment>
<evidence type="ECO:0000256" key="3">
    <source>
        <dbReference type="ARBA" id="ARBA00018067"/>
    </source>
</evidence>
<dbReference type="EMBL" id="KZ819668">
    <property type="protein sequence ID" value="PWN27311.1"/>
    <property type="molecule type" value="Genomic_DNA"/>
</dbReference>
<feature type="compositionally biased region" description="Low complexity" evidence="11">
    <location>
        <begin position="374"/>
        <end position="388"/>
    </location>
</feature>
<protein>
    <recommendedName>
        <fullName evidence="3">Autophagy-related protein 3</fullName>
    </recommendedName>
    <alternativeName>
        <fullName evidence="9 10">Autophagy-related E2-like conjugation enzyme ATG3</fullName>
    </alternativeName>
</protein>
<dbReference type="AlphaFoldDB" id="A0A316USK2"/>
<dbReference type="GO" id="GO:0000422">
    <property type="term" value="P:autophagy of mitochondrion"/>
    <property type="evidence" value="ECO:0007669"/>
    <property type="project" value="TreeGrafter"/>
</dbReference>
<dbReference type="GO" id="GO:0000045">
    <property type="term" value="P:autophagosome assembly"/>
    <property type="evidence" value="ECO:0007669"/>
    <property type="project" value="TreeGrafter"/>
</dbReference>
<dbReference type="PANTHER" id="PTHR12866">
    <property type="entry name" value="UBIQUITIN-LIKE-CONJUGATING ENZYME ATG3"/>
    <property type="match status" value="1"/>
</dbReference>
<keyword evidence="13" id="KW-1185">Reference proteome</keyword>
<feature type="region of interest" description="Disordered" evidence="11">
    <location>
        <begin position="324"/>
        <end position="392"/>
    </location>
</feature>
<evidence type="ECO:0000256" key="4">
    <source>
        <dbReference type="ARBA" id="ARBA00022448"/>
    </source>
</evidence>
<name>A0A316USK2_9BASI</name>
<dbReference type="RefSeq" id="XP_025361923.1">
    <property type="nucleotide sequence ID" value="XM_025506199.1"/>
</dbReference>
<evidence type="ECO:0000256" key="1">
    <source>
        <dbReference type="ARBA" id="ARBA00004496"/>
    </source>
</evidence>
<keyword evidence="8" id="KW-0072">Autophagy</keyword>
<evidence type="ECO:0000256" key="9">
    <source>
        <dbReference type="ARBA" id="ARBA00032144"/>
    </source>
</evidence>
<evidence type="ECO:0000256" key="2">
    <source>
        <dbReference type="ARBA" id="ARBA00007683"/>
    </source>
</evidence>
<dbReference type="GO" id="GO:0000407">
    <property type="term" value="C:phagophore assembly site"/>
    <property type="evidence" value="ECO:0007669"/>
    <property type="project" value="TreeGrafter"/>
</dbReference>
<feature type="compositionally biased region" description="Acidic residues" evidence="11">
    <location>
        <begin position="180"/>
        <end position="205"/>
    </location>
</feature>
<dbReference type="GO" id="GO:0061723">
    <property type="term" value="P:glycophagy"/>
    <property type="evidence" value="ECO:0007669"/>
    <property type="project" value="TreeGrafter"/>
</dbReference>
<dbReference type="InterPro" id="IPR007135">
    <property type="entry name" value="Atg3/Atg10"/>
</dbReference>
<keyword evidence="6" id="KW-0833">Ubl conjugation pathway</keyword>
<evidence type="ECO:0000313" key="13">
    <source>
        <dbReference type="Proteomes" id="UP000245884"/>
    </source>
</evidence>
<dbReference type="PANTHER" id="PTHR12866:SF2">
    <property type="entry name" value="UBIQUITIN-LIKE-CONJUGATING ENZYME ATG3"/>
    <property type="match status" value="1"/>
</dbReference>
<reference evidence="12 13" key="1">
    <citation type="journal article" date="2018" name="Mol. Biol. Evol.">
        <title>Broad Genomic Sampling Reveals a Smut Pathogenic Ancestry of the Fungal Clade Ustilaginomycotina.</title>
        <authorList>
            <person name="Kijpornyongpan T."/>
            <person name="Mondo S.J."/>
            <person name="Barry K."/>
            <person name="Sandor L."/>
            <person name="Lee J."/>
            <person name="Lipzen A."/>
            <person name="Pangilinan J."/>
            <person name="LaButti K."/>
            <person name="Hainaut M."/>
            <person name="Henrissat B."/>
            <person name="Grigoriev I.V."/>
            <person name="Spatafora J.W."/>
            <person name="Aime M.C."/>
        </authorList>
    </citation>
    <scope>NUCLEOTIDE SEQUENCE [LARGE SCALE GENOMIC DNA]</scope>
    <source>
        <strain evidence="12 13">MCA 5214</strain>
    </source>
</reference>